<protein>
    <recommendedName>
        <fullName evidence="2">thioredoxin-dependent peroxiredoxin</fullName>
        <ecNumber evidence="2">1.11.1.24</ecNumber>
    </recommendedName>
    <alternativeName>
        <fullName evidence="8">Thioredoxin peroxidase</fullName>
    </alternativeName>
    <alternativeName>
        <fullName evidence="10">Thioredoxin-dependent peroxiredoxin Bcp</fullName>
    </alternativeName>
</protein>
<keyword evidence="14" id="KW-1185">Reference proteome</keyword>
<dbReference type="PANTHER" id="PTHR42801:SF4">
    <property type="entry name" value="AHPC_TSA FAMILY PROTEIN"/>
    <property type="match status" value="1"/>
</dbReference>
<comment type="similarity">
    <text evidence="9">Belongs to the peroxiredoxin family. BCP/PrxQ subfamily.</text>
</comment>
<dbReference type="EMBL" id="JBBKZS010000014">
    <property type="protein sequence ID" value="MEJ8858044.1"/>
    <property type="molecule type" value="Genomic_DNA"/>
</dbReference>
<evidence type="ECO:0000256" key="10">
    <source>
        <dbReference type="ARBA" id="ARBA00042639"/>
    </source>
</evidence>
<name>A0ABU8XEC0_9BURK</name>
<evidence type="ECO:0000256" key="4">
    <source>
        <dbReference type="ARBA" id="ARBA00022862"/>
    </source>
</evidence>
<keyword evidence="5 13" id="KW-0560">Oxidoreductase</keyword>
<dbReference type="EC" id="1.11.1.24" evidence="2"/>
<dbReference type="InterPro" id="IPR013766">
    <property type="entry name" value="Thioredoxin_domain"/>
</dbReference>
<reference evidence="13 14" key="1">
    <citation type="submission" date="2024-03" db="EMBL/GenBank/DDBJ databases">
        <title>Novel species of the genus Variovorax.</title>
        <authorList>
            <person name="Liu Q."/>
            <person name="Xin Y.-H."/>
        </authorList>
    </citation>
    <scope>NUCLEOTIDE SEQUENCE [LARGE SCALE GENOMIC DNA]</scope>
    <source>
        <strain evidence="13 14">KACC 18901</strain>
    </source>
</reference>
<evidence type="ECO:0000256" key="11">
    <source>
        <dbReference type="ARBA" id="ARBA00049091"/>
    </source>
</evidence>
<evidence type="ECO:0000259" key="12">
    <source>
        <dbReference type="PROSITE" id="PS51352"/>
    </source>
</evidence>
<feature type="domain" description="Thioredoxin" evidence="12">
    <location>
        <begin position="56"/>
        <end position="209"/>
    </location>
</feature>
<comment type="caution">
    <text evidence="13">The sequence shown here is derived from an EMBL/GenBank/DDBJ whole genome shotgun (WGS) entry which is preliminary data.</text>
</comment>
<dbReference type="Gene3D" id="3.40.30.10">
    <property type="entry name" value="Glutaredoxin"/>
    <property type="match status" value="1"/>
</dbReference>
<dbReference type="PROSITE" id="PS51352">
    <property type="entry name" value="THIOREDOXIN_2"/>
    <property type="match status" value="1"/>
</dbReference>
<accession>A0ABU8XEC0</accession>
<dbReference type="Pfam" id="PF00578">
    <property type="entry name" value="AhpC-TSA"/>
    <property type="match status" value="1"/>
</dbReference>
<dbReference type="CDD" id="cd03017">
    <property type="entry name" value="PRX_BCP"/>
    <property type="match status" value="1"/>
</dbReference>
<evidence type="ECO:0000256" key="8">
    <source>
        <dbReference type="ARBA" id="ARBA00032824"/>
    </source>
</evidence>
<proteinExistence type="inferred from homology"/>
<evidence type="ECO:0000313" key="13">
    <source>
        <dbReference type="EMBL" id="MEJ8858044.1"/>
    </source>
</evidence>
<evidence type="ECO:0000256" key="9">
    <source>
        <dbReference type="ARBA" id="ARBA00038489"/>
    </source>
</evidence>
<keyword evidence="4" id="KW-0049">Antioxidant</keyword>
<keyword evidence="7" id="KW-0676">Redox-active center</keyword>
<evidence type="ECO:0000256" key="5">
    <source>
        <dbReference type="ARBA" id="ARBA00023002"/>
    </source>
</evidence>
<evidence type="ECO:0000256" key="6">
    <source>
        <dbReference type="ARBA" id="ARBA00023157"/>
    </source>
</evidence>
<comment type="catalytic activity">
    <reaction evidence="11">
        <text>a hydroperoxide + [thioredoxin]-dithiol = an alcohol + [thioredoxin]-disulfide + H2O</text>
        <dbReference type="Rhea" id="RHEA:62620"/>
        <dbReference type="Rhea" id="RHEA-COMP:10698"/>
        <dbReference type="Rhea" id="RHEA-COMP:10700"/>
        <dbReference type="ChEBI" id="CHEBI:15377"/>
        <dbReference type="ChEBI" id="CHEBI:29950"/>
        <dbReference type="ChEBI" id="CHEBI:30879"/>
        <dbReference type="ChEBI" id="CHEBI:35924"/>
        <dbReference type="ChEBI" id="CHEBI:50058"/>
        <dbReference type="EC" id="1.11.1.24"/>
    </reaction>
</comment>
<evidence type="ECO:0000256" key="7">
    <source>
        <dbReference type="ARBA" id="ARBA00023284"/>
    </source>
</evidence>
<sequence length="209" mass="23026">MPTASMPPRQRRKKWRNMMAPICLKELTMTLRFDRLLAWVPMMLAIGFSAPAVAALDVGQKVAPFTAQAALAGKPFTYSLQEALAKGPVVVYFFPAAFSVGCSIEAHAFADAMDQFAALNTSVIGISTDDMETLAKFSSQVCQGKFPVASDESRNITQSFDAVMQTRPEYANRISYVIAPNGTVVTYYQSLNPFKHVEKMLDAVKLIRK</sequence>
<evidence type="ECO:0000256" key="1">
    <source>
        <dbReference type="ARBA" id="ARBA00003330"/>
    </source>
</evidence>
<dbReference type="InterPro" id="IPR036249">
    <property type="entry name" value="Thioredoxin-like_sf"/>
</dbReference>
<organism evidence="13 14">
    <name type="scientific">Variovorax robiniae</name>
    <dbReference type="NCBI Taxonomy" id="1836199"/>
    <lineage>
        <taxon>Bacteria</taxon>
        <taxon>Pseudomonadati</taxon>
        <taxon>Pseudomonadota</taxon>
        <taxon>Betaproteobacteria</taxon>
        <taxon>Burkholderiales</taxon>
        <taxon>Comamonadaceae</taxon>
        <taxon>Variovorax</taxon>
    </lineage>
</organism>
<evidence type="ECO:0000256" key="2">
    <source>
        <dbReference type="ARBA" id="ARBA00013017"/>
    </source>
</evidence>
<dbReference type="InterPro" id="IPR050924">
    <property type="entry name" value="Peroxiredoxin_BCP/PrxQ"/>
</dbReference>
<evidence type="ECO:0000256" key="3">
    <source>
        <dbReference type="ARBA" id="ARBA00022559"/>
    </source>
</evidence>
<dbReference type="Proteomes" id="UP001367030">
    <property type="component" value="Unassembled WGS sequence"/>
</dbReference>
<dbReference type="GO" id="GO:0140824">
    <property type="term" value="F:thioredoxin-dependent peroxiredoxin activity"/>
    <property type="evidence" value="ECO:0007669"/>
    <property type="project" value="UniProtKB-EC"/>
</dbReference>
<dbReference type="PANTHER" id="PTHR42801">
    <property type="entry name" value="THIOREDOXIN-DEPENDENT PEROXIDE REDUCTASE"/>
    <property type="match status" value="1"/>
</dbReference>
<keyword evidence="6" id="KW-1015">Disulfide bond</keyword>
<keyword evidence="3 13" id="KW-0575">Peroxidase</keyword>
<dbReference type="SUPFAM" id="SSF52833">
    <property type="entry name" value="Thioredoxin-like"/>
    <property type="match status" value="1"/>
</dbReference>
<dbReference type="InterPro" id="IPR000866">
    <property type="entry name" value="AhpC/TSA"/>
</dbReference>
<evidence type="ECO:0000313" key="14">
    <source>
        <dbReference type="Proteomes" id="UP001367030"/>
    </source>
</evidence>
<comment type="function">
    <text evidence="1">Thiol-specific peroxidase that catalyzes the reduction of hydrogen peroxide and organic hydroperoxides to water and alcohols, respectively. Plays a role in cell protection against oxidative stress by detoxifying peroxides and as sensor of hydrogen peroxide-mediated signaling events.</text>
</comment>
<gene>
    <name evidence="13" type="ORF">WKW79_25975</name>
</gene>